<dbReference type="InterPro" id="IPR025960">
    <property type="entry name" value="RVT_N"/>
</dbReference>
<dbReference type="InterPro" id="IPR030931">
    <property type="entry name" value="Group_II_RT_mat"/>
</dbReference>
<keyword evidence="3" id="KW-0808">Transferase</keyword>
<evidence type="ECO:0000256" key="1">
    <source>
        <dbReference type="ARBA" id="ARBA00034120"/>
    </source>
</evidence>
<dbReference type="InterPro" id="IPR000477">
    <property type="entry name" value="RT_dom"/>
</dbReference>
<dbReference type="SUPFAM" id="SSF56672">
    <property type="entry name" value="DNA/RNA polymerases"/>
    <property type="match status" value="1"/>
</dbReference>
<dbReference type="Gene3D" id="3.30.70.270">
    <property type="match status" value="1"/>
</dbReference>
<dbReference type="NCBIfam" id="TIGR04416">
    <property type="entry name" value="group_II_RT_mat"/>
    <property type="match status" value="1"/>
</dbReference>
<protein>
    <submittedName>
        <fullName evidence="3">RNA-directed DNA polymerase</fullName>
    </submittedName>
</protein>
<accession>A0A1T5HUC6</accession>
<feature type="domain" description="Reverse transcriptase" evidence="2">
    <location>
        <begin position="43"/>
        <end position="273"/>
    </location>
</feature>
<dbReference type="Pfam" id="PF13655">
    <property type="entry name" value="RVT_N"/>
    <property type="match status" value="1"/>
</dbReference>
<evidence type="ECO:0000259" key="2">
    <source>
        <dbReference type="PROSITE" id="PS50878"/>
    </source>
</evidence>
<keyword evidence="4" id="KW-1185">Reference proteome</keyword>
<proteinExistence type="inferred from homology"/>
<dbReference type="OrthoDB" id="9780724at2"/>
<dbReference type="Pfam" id="PF00078">
    <property type="entry name" value="RVT_1"/>
    <property type="match status" value="1"/>
</dbReference>
<name>A0A1T5HUC6_9BACT</name>
<dbReference type="InterPro" id="IPR043502">
    <property type="entry name" value="DNA/RNA_pol_sf"/>
</dbReference>
<organism evidence="3 4">
    <name type="scientific">Alkalitalea saponilacus</name>
    <dbReference type="NCBI Taxonomy" id="889453"/>
    <lineage>
        <taxon>Bacteria</taxon>
        <taxon>Pseudomonadati</taxon>
        <taxon>Bacteroidota</taxon>
        <taxon>Bacteroidia</taxon>
        <taxon>Marinilabiliales</taxon>
        <taxon>Marinilabiliaceae</taxon>
        <taxon>Alkalitalea</taxon>
    </lineage>
</organism>
<keyword evidence="3" id="KW-0695">RNA-directed DNA polymerase</keyword>
<dbReference type="InterPro" id="IPR043128">
    <property type="entry name" value="Rev_trsase/Diguanyl_cyclase"/>
</dbReference>
<dbReference type="PANTHER" id="PTHR34047">
    <property type="entry name" value="NUCLEAR INTRON MATURASE 1, MITOCHONDRIAL-RELATED"/>
    <property type="match status" value="1"/>
</dbReference>
<dbReference type="AlphaFoldDB" id="A0A1T5HUC6"/>
<dbReference type="Gene3D" id="3.10.10.10">
    <property type="entry name" value="HIV Type 1 Reverse Transcriptase, subunit A, domain 1"/>
    <property type="match status" value="1"/>
</dbReference>
<feature type="non-terminal residue" evidence="3">
    <location>
        <position position="348"/>
    </location>
</feature>
<reference evidence="3 4" key="1">
    <citation type="submission" date="2017-02" db="EMBL/GenBank/DDBJ databases">
        <authorList>
            <person name="Peterson S.W."/>
        </authorList>
    </citation>
    <scope>NUCLEOTIDE SEQUENCE [LARGE SCALE GENOMIC DNA]</scope>
    <source>
        <strain evidence="3 4">DSM 24412</strain>
    </source>
</reference>
<dbReference type="EMBL" id="FUYV01000066">
    <property type="protein sequence ID" value="SKC24283.1"/>
    <property type="molecule type" value="Genomic_DNA"/>
</dbReference>
<dbReference type="GO" id="GO:0003964">
    <property type="term" value="F:RNA-directed DNA polymerase activity"/>
    <property type="evidence" value="ECO:0007669"/>
    <property type="project" value="UniProtKB-KW"/>
</dbReference>
<evidence type="ECO:0000313" key="3">
    <source>
        <dbReference type="EMBL" id="SKC24283.1"/>
    </source>
</evidence>
<dbReference type="CDD" id="cd01651">
    <property type="entry name" value="RT_G2_intron"/>
    <property type="match status" value="1"/>
</dbReference>
<dbReference type="PANTHER" id="PTHR34047:SF8">
    <property type="entry name" value="PROTEIN YKFC"/>
    <property type="match status" value="1"/>
</dbReference>
<comment type="similarity">
    <text evidence="1">Belongs to the bacterial reverse transcriptase family.</text>
</comment>
<dbReference type="PROSITE" id="PS50878">
    <property type="entry name" value="RT_POL"/>
    <property type="match status" value="1"/>
</dbReference>
<gene>
    <name evidence="3" type="ORF">SAMN03080601_03582</name>
</gene>
<keyword evidence="3" id="KW-0548">Nucleotidyltransferase</keyword>
<dbReference type="Pfam" id="PF08388">
    <property type="entry name" value="GIIM"/>
    <property type="match status" value="1"/>
</dbReference>
<evidence type="ECO:0000313" key="4">
    <source>
        <dbReference type="Proteomes" id="UP000191055"/>
    </source>
</evidence>
<sequence length="348" mass="40220">MWLLVNSYYAKLVAVFKVITNKGGKTPGVDNVVWNINTDLVPAAKSLHRRGYKPLPLRRIYIRKRNGKKRPLGIPTMKDRAMQALYLLALEPVAESMADPNSYGFRRQRACRDAIQQIFICLAQKGSAQWILEADIKGCFDNISHKWLLENVLIDKQILIKWLKAGYIEKQTKHPTIAGTPQGGIISPTLMNLTMDGLEEILRKKYPKIKGQKVNLIRYADDFIVTAHSKKILEKEITPIIRQFLSERGLSLSDEKTKITHINDGFDFLSQNTRRYPKGKLLIKPSDYSVKEFKYKLRQVVFRNMGAKPHVLINQLNPLLRGWSNYHKHIVSKEIFKEVDYYLWFILG</sequence>
<dbReference type="InterPro" id="IPR051083">
    <property type="entry name" value="GrpII_Intron_Splice-Mob/Def"/>
</dbReference>
<dbReference type="InterPro" id="IPR013597">
    <property type="entry name" value="Mat_intron_G2"/>
</dbReference>
<dbReference type="STRING" id="889453.SAMN03080601_03582"/>
<dbReference type="Proteomes" id="UP000191055">
    <property type="component" value="Unassembled WGS sequence"/>
</dbReference>